<dbReference type="SUPFAM" id="SSF55486">
    <property type="entry name" value="Metalloproteases ('zincins'), catalytic domain"/>
    <property type="match status" value="1"/>
</dbReference>
<name>A0A150XK83_ROSEK</name>
<sequence length="253" mass="26837">MKKIKSGIYSIALCLLLASCGGDSDPNGGGGANLNNRPVGESANDLLASSNYNRLEVELVYAVGFEPPSASVDYIRSFLAERLNKPEGISVITRQISTPGKSQYSLQELVDIETANRLKFNNESTLGVYLFFADGSYATNENVLGVAYKNTSMVLFQSRIEELSGGIGQSSTSLLTSSVMAHEFGHILGLVNTGSALQSDHQDVANGHHCDVDDCLMYFAVESTAGLNDLLGMSAPPSLDAQCLADLKANGGK</sequence>
<dbReference type="PROSITE" id="PS51257">
    <property type="entry name" value="PROKAR_LIPOPROTEIN"/>
    <property type="match status" value="1"/>
</dbReference>
<dbReference type="STRING" id="279360.MB14_17350"/>
<evidence type="ECO:0008006" key="4">
    <source>
        <dbReference type="Google" id="ProtNLM"/>
    </source>
</evidence>
<feature type="signal peptide" evidence="1">
    <location>
        <begin position="1"/>
        <end position="24"/>
    </location>
</feature>
<dbReference type="OrthoDB" id="1121673at2"/>
<evidence type="ECO:0000313" key="2">
    <source>
        <dbReference type="EMBL" id="KYG79075.1"/>
    </source>
</evidence>
<dbReference type="RefSeq" id="WP_062590907.1">
    <property type="nucleotide sequence ID" value="NZ_LQZQ01000008.1"/>
</dbReference>
<proteinExistence type="predicted"/>
<evidence type="ECO:0000256" key="1">
    <source>
        <dbReference type="SAM" id="SignalP"/>
    </source>
</evidence>
<dbReference type="EMBL" id="LQZQ01000008">
    <property type="protein sequence ID" value="KYG79075.1"/>
    <property type="molecule type" value="Genomic_DNA"/>
</dbReference>
<dbReference type="InterPro" id="IPR024079">
    <property type="entry name" value="MetalloPept_cat_dom_sf"/>
</dbReference>
<evidence type="ECO:0000313" key="3">
    <source>
        <dbReference type="Proteomes" id="UP000075583"/>
    </source>
</evidence>
<accession>A0A150XK83</accession>
<feature type="chain" id="PRO_5007574792" description="Peptidase" evidence="1">
    <location>
        <begin position="25"/>
        <end position="253"/>
    </location>
</feature>
<dbReference type="AlphaFoldDB" id="A0A150XK83"/>
<keyword evidence="3" id="KW-1185">Reference proteome</keyword>
<organism evidence="2 3">
    <name type="scientific">Roseivirga ehrenbergii (strain DSM 102268 / JCM 13514 / KCTC 12282 / NCIMB 14502 / KMM 6017)</name>
    <dbReference type="NCBI Taxonomy" id="279360"/>
    <lineage>
        <taxon>Bacteria</taxon>
        <taxon>Pseudomonadati</taxon>
        <taxon>Bacteroidota</taxon>
        <taxon>Cytophagia</taxon>
        <taxon>Cytophagales</taxon>
        <taxon>Roseivirgaceae</taxon>
        <taxon>Roseivirga</taxon>
    </lineage>
</organism>
<keyword evidence="1" id="KW-0732">Signal</keyword>
<comment type="caution">
    <text evidence="2">The sequence shown here is derived from an EMBL/GenBank/DDBJ whole genome shotgun (WGS) entry which is preliminary data.</text>
</comment>
<dbReference type="Proteomes" id="UP000075583">
    <property type="component" value="Unassembled WGS sequence"/>
</dbReference>
<dbReference type="GO" id="GO:0008237">
    <property type="term" value="F:metallopeptidase activity"/>
    <property type="evidence" value="ECO:0007669"/>
    <property type="project" value="InterPro"/>
</dbReference>
<protein>
    <recommendedName>
        <fullName evidence="4">Peptidase</fullName>
    </recommendedName>
</protein>
<reference evidence="2" key="1">
    <citation type="submission" date="2016-01" db="EMBL/GenBank/DDBJ databases">
        <title>Genome sequencing of Roseivirga ehrenbergii KMM 6017.</title>
        <authorList>
            <person name="Selvaratnam C."/>
            <person name="Thevarajoo S."/>
            <person name="Goh K.M."/>
            <person name="Ee R."/>
            <person name="Chan K.-G."/>
            <person name="Chong C.S."/>
        </authorList>
    </citation>
    <scope>NUCLEOTIDE SEQUENCE [LARGE SCALE GENOMIC DNA]</scope>
    <source>
        <strain evidence="2">KMM 6017</strain>
    </source>
</reference>
<gene>
    <name evidence="2" type="ORF">MB14_17350</name>
</gene>
<dbReference type="Gene3D" id="3.40.390.10">
    <property type="entry name" value="Collagenase (Catalytic Domain)"/>
    <property type="match status" value="1"/>
</dbReference>